<dbReference type="Proteomes" id="UP000014074">
    <property type="component" value="Unassembled WGS sequence"/>
</dbReference>
<dbReference type="InterPro" id="IPR025952">
    <property type="entry name" value="R3H-assoc_dom"/>
</dbReference>
<dbReference type="HOGENOM" id="CLU_064119_0_0_1"/>
<dbReference type="AlphaFoldDB" id="R8BP42"/>
<name>R8BP42_PHAM7</name>
<dbReference type="eggNOG" id="ENOG502S2TY">
    <property type="taxonomic scope" value="Eukaryota"/>
</dbReference>
<feature type="region of interest" description="Disordered" evidence="1">
    <location>
        <begin position="60"/>
        <end position="79"/>
    </location>
</feature>
<sequence>MAIFSAVPPPSDTPSQGATSQALPHHGHSASGTIDIEAWTVSALESLSVSPIARGTGTPLAIPLDEHGNPRSANATAAGITGERRVTIALDGDAAAVTPPRRPPSRRDSMRRREALLKGKEGSRQRRRWDMARLCDVPNVEPPLPSDWEVHPTHVVRHIPYHIAQYWDKGLQQQVEEKKAAVALQRKKRAGDAGKVPRDLRDKVRHKPGLKGWVRVLEEPVRQFLVERGVGEERREDDDDSLDSEDDQIVFVGRNGSMRDGGKRDGWKRAHREVHEKPVDAGMVFDSLEDDESGAFKRWLTHSISDYYGLDSRSITMGNPSRRVVYIGIKDADIRKPQVRPELPRPLWELF</sequence>
<feature type="compositionally biased region" description="Basic and acidic residues" evidence="1">
    <location>
        <begin position="105"/>
        <end position="124"/>
    </location>
</feature>
<evidence type="ECO:0000256" key="1">
    <source>
        <dbReference type="SAM" id="MobiDB-lite"/>
    </source>
</evidence>
<protein>
    <submittedName>
        <fullName evidence="3">Putative uv-damaged dna-binding protein</fullName>
    </submittedName>
</protein>
<dbReference type="SUPFAM" id="SSF82708">
    <property type="entry name" value="R3H domain"/>
    <property type="match status" value="1"/>
</dbReference>
<reference evidence="4" key="1">
    <citation type="journal article" date="2013" name="Genome Announc.">
        <title>Draft genome sequence of the ascomycete Phaeoacremonium aleophilum strain UCR-PA7, a causal agent of the esca disease complex in grapevines.</title>
        <authorList>
            <person name="Blanco-Ulate B."/>
            <person name="Rolshausen P."/>
            <person name="Cantu D."/>
        </authorList>
    </citation>
    <scope>NUCLEOTIDE SEQUENCE [LARGE SCALE GENOMIC DNA]</scope>
    <source>
        <strain evidence="4">UCR-PA7</strain>
    </source>
</reference>
<evidence type="ECO:0000313" key="4">
    <source>
        <dbReference type="Proteomes" id="UP000014074"/>
    </source>
</evidence>
<organism evidence="3 4">
    <name type="scientific">Phaeoacremonium minimum (strain UCR-PA7)</name>
    <name type="common">Esca disease fungus</name>
    <name type="synonym">Togninia minima</name>
    <dbReference type="NCBI Taxonomy" id="1286976"/>
    <lineage>
        <taxon>Eukaryota</taxon>
        <taxon>Fungi</taxon>
        <taxon>Dikarya</taxon>
        <taxon>Ascomycota</taxon>
        <taxon>Pezizomycotina</taxon>
        <taxon>Sordariomycetes</taxon>
        <taxon>Sordariomycetidae</taxon>
        <taxon>Togniniales</taxon>
        <taxon>Togniniaceae</taxon>
        <taxon>Phaeoacremonium</taxon>
    </lineage>
</organism>
<feature type="domain" description="R3H-associated N-terminal" evidence="2">
    <location>
        <begin position="102"/>
        <end position="204"/>
    </location>
</feature>
<evidence type="ECO:0000313" key="3">
    <source>
        <dbReference type="EMBL" id="EOO01099.1"/>
    </source>
</evidence>
<dbReference type="KEGG" id="tmn:UCRPA7_3402"/>
<feature type="region of interest" description="Disordered" evidence="1">
    <location>
        <begin position="1"/>
        <end position="29"/>
    </location>
</feature>
<dbReference type="OrthoDB" id="10256743at2759"/>
<dbReference type="Pfam" id="PF13902">
    <property type="entry name" value="R3H-assoc"/>
    <property type="match status" value="1"/>
</dbReference>
<feature type="region of interest" description="Disordered" evidence="1">
    <location>
        <begin position="95"/>
        <end position="124"/>
    </location>
</feature>
<dbReference type="GeneID" id="19323748"/>
<feature type="compositionally biased region" description="Polar residues" evidence="1">
    <location>
        <begin position="13"/>
        <end position="22"/>
    </location>
</feature>
<dbReference type="InterPro" id="IPR036867">
    <property type="entry name" value="R3H_dom_sf"/>
</dbReference>
<keyword evidence="3" id="KW-0238">DNA-binding</keyword>
<accession>R8BP42</accession>
<dbReference type="GO" id="GO:0003677">
    <property type="term" value="F:DNA binding"/>
    <property type="evidence" value="ECO:0007669"/>
    <property type="project" value="UniProtKB-KW"/>
</dbReference>
<keyword evidence="4" id="KW-1185">Reference proteome</keyword>
<dbReference type="RefSeq" id="XP_007914077.1">
    <property type="nucleotide sequence ID" value="XM_007915886.1"/>
</dbReference>
<evidence type="ECO:0000259" key="2">
    <source>
        <dbReference type="Pfam" id="PF13902"/>
    </source>
</evidence>
<dbReference type="EMBL" id="KB933041">
    <property type="protein sequence ID" value="EOO01099.1"/>
    <property type="molecule type" value="Genomic_DNA"/>
</dbReference>
<proteinExistence type="predicted"/>
<gene>
    <name evidence="3" type="ORF">UCRPA7_3402</name>
</gene>